<accession>A0A419SM00</accession>
<evidence type="ECO:0000256" key="3">
    <source>
        <dbReference type="ARBA" id="ARBA00022475"/>
    </source>
</evidence>
<evidence type="ECO:0000256" key="8">
    <source>
        <dbReference type="SAM" id="Phobius"/>
    </source>
</evidence>
<feature type="transmembrane region" description="Helical" evidence="8">
    <location>
        <begin position="43"/>
        <end position="64"/>
    </location>
</feature>
<dbReference type="GO" id="GO:0008324">
    <property type="term" value="F:monoatomic cation transmembrane transporter activity"/>
    <property type="evidence" value="ECO:0007669"/>
    <property type="project" value="InterPro"/>
</dbReference>
<dbReference type="GO" id="GO:0005886">
    <property type="term" value="C:plasma membrane"/>
    <property type="evidence" value="ECO:0007669"/>
    <property type="project" value="UniProtKB-SubCell"/>
</dbReference>
<keyword evidence="10" id="KW-1185">Reference proteome</keyword>
<feature type="transmembrane region" description="Helical" evidence="8">
    <location>
        <begin position="315"/>
        <end position="335"/>
    </location>
</feature>
<evidence type="ECO:0000256" key="1">
    <source>
        <dbReference type="ARBA" id="ARBA00004651"/>
    </source>
</evidence>
<evidence type="ECO:0000256" key="6">
    <source>
        <dbReference type="ARBA" id="ARBA00023065"/>
    </source>
</evidence>
<keyword evidence="4 8" id="KW-0812">Transmembrane</keyword>
<comment type="caution">
    <text evidence="9">The sequence shown here is derived from an EMBL/GenBank/DDBJ whole genome shotgun (WGS) entry which is preliminary data.</text>
</comment>
<feature type="transmembrane region" description="Helical" evidence="8">
    <location>
        <begin position="12"/>
        <end position="37"/>
    </location>
</feature>
<dbReference type="AlphaFoldDB" id="A0A419SM00"/>
<organism evidence="9 10">
    <name type="scientific">Ammoniphilus oxalaticus</name>
    <dbReference type="NCBI Taxonomy" id="66863"/>
    <lineage>
        <taxon>Bacteria</taxon>
        <taxon>Bacillati</taxon>
        <taxon>Bacillota</taxon>
        <taxon>Bacilli</taxon>
        <taxon>Bacillales</taxon>
        <taxon>Paenibacillaceae</taxon>
        <taxon>Aneurinibacillus group</taxon>
        <taxon>Ammoniphilus</taxon>
    </lineage>
</organism>
<feature type="transmembrane region" description="Helical" evidence="8">
    <location>
        <begin position="356"/>
        <end position="377"/>
    </location>
</feature>
<evidence type="ECO:0000256" key="2">
    <source>
        <dbReference type="ARBA" id="ARBA00022448"/>
    </source>
</evidence>
<comment type="subcellular location">
    <subcellularLocation>
        <location evidence="1">Cell membrane</location>
        <topology evidence="1">Multi-pass membrane protein</topology>
    </subcellularLocation>
</comment>
<proteinExistence type="predicted"/>
<protein>
    <submittedName>
        <fullName evidence="9">Ktr system potassium uptake protein D</fullName>
    </submittedName>
</protein>
<dbReference type="Pfam" id="PF02386">
    <property type="entry name" value="TrkH"/>
    <property type="match status" value="1"/>
</dbReference>
<dbReference type="PANTHER" id="PTHR32024">
    <property type="entry name" value="TRK SYSTEM POTASSIUM UPTAKE PROTEIN TRKG-RELATED"/>
    <property type="match status" value="1"/>
</dbReference>
<evidence type="ECO:0000256" key="4">
    <source>
        <dbReference type="ARBA" id="ARBA00022692"/>
    </source>
</evidence>
<feature type="transmembrane region" description="Helical" evidence="8">
    <location>
        <begin position="163"/>
        <end position="182"/>
    </location>
</feature>
<dbReference type="InterPro" id="IPR003445">
    <property type="entry name" value="Cat_transpt"/>
</dbReference>
<evidence type="ECO:0000313" key="10">
    <source>
        <dbReference type="Proteomes" id="UP000284219"/>
    </source>
</evidence>
<dbReference type="PANTHER" id="PTHR32024:SF4">
    <property type="entry name" value="KTR SYSTEM POTASSIUM UPTAKE PROTEIN D"/>
    <property type="match status" value="1"/>
</dbReference>
<gene>
    <name evidence="9" type="ORF">BEP19_04565</name>
</gene>
<reference evidence="9 10" key="1">
    <citation type="submission" date="2016-08" db="EMBL/GenBank/DDBJ databases">
        <title>Novel Firmicute Genomes.</title>
        <authorList>
            <person name="Poppleton D.I."/>
            <person name="Gribaldo S."/>
        </authorList>
    </citation>
    <scope>NUCLEOTIDE SEQUENCE [LARGE SCALE GENOMIC DNA]</scope>
    <source>
        <strain evidence="9 10">RAOx-1</strain>
    </source>
</reference>
<dbReference type="OrthoDB" id="9810952at2"/>
<feature type="transmembrane region" description="Helical" evidence="8">
    <location>
        <begin position="194"/>
        <end position="213"/>
    </location>
</feature>
<dbReference type="Proteomes" id="UP000284219">
    <property type="component" value="Unassembled WGS sequence"/>
</dbReference>
<dbReference type="EMBL" id="MCHY01000007">
    <property type="protein sequence ID" value="RKD25097.1"/>
    <property type="molecule type" value="Genomic_DNA"/>
</dbReference>
<name>A0A419SM00_9BACL</name>
<feature type="transmembrane region" description="Helical" evidence="8">
    <location>
        <begin position="127"/>
        <end position="151"/>
    </location>
</feature>
<dbReference type="GO" id="GO:0030001">
    <property type="term" value="P:metal ion transport"/>
    <property type="evidence" value="ECO:0007669"/>
    <property type="project" value="UniProtKB-ARBA"/>
</dbReference>
<feature type="transmembrane region" description="Helical" evidence="8">
    <location>
        <begin position="233"/>
        <end position="256"/>
    </location>
</feature>
<feature type="transmembrane region" description="Helical" evidence="8">
    <location>
        <begin position="76"/>
        <end position="100"/>
    </location>
</feature>
<keyword evidence="7 8" id="KW-0472">Membrane</keyword>
<keyword evidence="6" id="KW-0406">Ion transport</keyword>
<keyword evidence="2" id="KW-0813">Transport</keyword>
<keyword evidence="5 8" id="KW-1133">Transmembrane helix</keyword>
<evidence type="ECO:0000313" key="9">
    <source>
        <dbReference type="EMBL" id="RKD25097.1"/>
    </source>
</evidence>
<keyword evidence="3" id="KW-1003">Cell membrane</keyword>
<sequence length="450" mass="49935">MLPFKKRRRFSAVQIIVLFYFTSVVISTGVLSIPYLHKPDAQLTFMDALFTAVSAISVTGLTVVNTADTFNSFGRLMLALIFQIGGIGIMSIGTFLWILLGRRVGLSGRQWIAIDQNRPTLSGLVSLIQAVLIMTIMIEATGTVILGGYFLFQGYLTTWQEAFFYGFFSSVSAFTNSGFDIFGDSLYRFSTDYFVQTVHMTLIILGAVGFPVLMEVRAYLGQRHREGRFRFSLYTKLTTSTFFGLTVVGAVLFFLFEKNAFLAGEPWHAAIVHSLFHSVTARSCGVSTVDINGFSEPTLFLLSILMFIGASPSSVGGGIRTTTFIVLILTVVAFMRGRSEVFVFRRELHQEDIRKAFVVFFVGVSLVSTATISLLVFEPFPLLPLLFEVCSAFGTTGISMGITSELSHLGQSILIFLMFVGRVGVIPFLILLKRDKRLGYHYPKERMIIG</sequence>
<dbReference type="RefSeq" id="WP_120188918.1">
    <property type="nucleotide sequence ID" value="NZ_MCHY01000007.1"/>
</dbReference>
<evidence type="ECO:0000256" key="7">
    <source>
        <dbReference type="ARBA" id="ARBA00023136"/>
    </source>
</evidence>
<evidence type="ECO:0000256" key="5">
    <source>
        <dbReference type="ARBA" id="ARBA00022989"/>
    </source>
</evidence>
<feature type="transmembrane region" description="Helical" evidence="8">
    <location>
        <begin position="413"/>
        <end position="432"/>
    </location>
</feature>